<evidence type="ECO:0000313" key="1">
    <source>
        <dbReference type="EMBL" id="KAG7662214.1"/>
    </source>
</evidence>
<comment type="caution">
    <text evidence="1">The sequence shown here is derived from an EMBL/GenBank/DDBJ whole genome shotgun (WGS) entry which is preliminary data.</text>
</comment>
<evidence type="ECO:0000313" key="2">
    <source>
        <dbReference type="Proteomes" id="UP000694255"/>
    </source>
</evidence>
<dbReference type="Proteomes" id="UP000694255">
    <property type="component" value="Unassembled WGS sequence"/>
</dbReference>
<dbReference type="AlphaFoldDB" id="A0A8J5QHN3"/>
<sequence>MPSLDNYENHKRSELVSFDDIDYTDFALVDKARRAMLREHYIRTHALRYTHDALVKCKDYHQDDAHRNCRSLVMKYMKMLDTHQNKGYLFYQRNDPSK</sequence>
<dbReference type="OrthoDB" id="10252718at2759"/>
<name>A0A8J5QHN3_9ASCO</name>
<dbReference type="GeneID" id="73471024"/>
<reference evidence="1 2" key="1">
    <citation type="journal article" date="2021" name="DNA Res.">
        <title>Genome analysis of Candida subhashii reveals its hybrid nature and dual mitochondrial genome conformations.</title>
        <authorList>
            <person name="Mixao V."/>
            <person name="Hegedusova E."/>
            <person name="Saus E."/>
            <person name="Pryszcz L.P."/>
            <person name="Cillingova A."/>
            <person name="Nosek J."/>
            <person name="Gabaldon T."/>
        </authorList>
    </citation>
    <scope>NUCLEOTIDE SEQUENCE [LARGE SCALE GENOMIC DNA]</scope>
    <source>
        <strain evidence="1 2">CBS 10753</strain>
    </source>
</reference>
<accession>A0A8J5QHN3</accession>
<keyword evidence="2" id="KW-1185">Reference proteome</keyword>
<evidence type="ECO:0008006" key="3">
    <source>
        <dbReference type="Google" id="ProtNLM"/>
    </source>
</evidence>
<proteinExistence type="predicted"/>
<dbReference type="RefSeq" id="XP_049262447.1">
    <property type="nucleotide sequence ID" value="XM_049408160.1"/>
</dbReference>
<dbReference type="EMBL" id="JAGSYN010000182">
    <property type="protein sequence ID" value="KAG7662214.1"/>
    <property type="molecule type" value="Genomic_DNA"/>
</dbReference>
<organism evidence="1 2">
    <name type="scientific">[Candida] subhashii</name>
    <dbReference type="NCBI Taxonomy" id="561895"/>
    <lineage>
        <taxon>Eukaryota</taxon>
        <taxon>Fungi</taxon>
        <taxon>Dikarya</taxon>
        <taxon>Ascomycota</taxon>
        <taxon>Saccharomycotina</taxon>
        <taxon>Pichiomycetes</taxon>
        <taxon>Debaryomycetaceae</taxon>
        <taxon>Spathaspora</taxon>
    </lineage>
</organism>
<gene>
    <name evidence="1" type="ORF">J8A68_004224</name>
</gene>
<protein>
    <recommendedName>
        <fullName evidence="3">NADH-ubiquinone oxidoreductase subunit</fullName>
    </recommendedName>
</protein>